<evidence type="ECO:0000313" key="2">
    <source>
        <dbReference type="Proteomes" id="UP000615003"/>
    </source>
</evidence>
<organism evidence="1 2">
    <name type="scientific">Pseudoalteromonas carrageenovora IAM 12662</name>
    <dbReference type="NCBI Taxonomy" id="1314868"/>
    <lineage>
        <taxon>Bacteria</taxon>
        <taxon>Pseudomonadati</taxon>
        <taxon>Pseudomonadota</taxon>
        <taxon>Gammaproteobacteria</taxon>
        <taxon>Alteromonadales</taxon>
        <taxon>Pseudoalteromonadaceae</taxon>
        <taxon>Pseudoalteromonas</taxon>
    </lineage>
</organism>
<proteinExistence type="predicted"/>
<name>A0ABR9EX75_PSEVC</name>
<evidence type="ECO:0000313" key="1">
    <source>
        <dbReference type="EMBL" id="MBE0384481.1"/>
    </source>
</evidence>
<dbReference type="EMBL" id="AQGW01000025">
    <property type="protein sequence ID" value="MBE0384481.1"/>
    <property type="molecule type" value="Genomic_DNA"/>
</dbReference>
<protein>
    <submittedName>
        <fullName evidence="1">Uncharacterized protein</fullName>
    </submittedName>
</protein>
<comment type="caution">
    <text evidence="1">The sequence shown here is derived from an EMBL/GenBank/DDBJ whole genome shotgun (WGS) entry which is preliminary data.</text>
</comment>
<gene>
    <name evidence="1" type="ORF">PCARR_b0460</name>
</gene>
<sequence>MPFNLLLFKNRVFINVPQSINTNAVTLNERLACLLGF</sequence>
<accession>A0ABR9EX75</accession>
<dbReference type="Proteomes" id="UP000615003">
    <property type="component" value="Unassembled WGS sequence"/>
</dbReference>
<keyword evidence="2" id="KW-1185">Reference proteome</keyword>
<reference evidence="1 2" key="1">
    <citation type="submission" date="2015-06" db="EMBL/GenBank/DDBJ databases">
        <title>Genome sequence of Pseudoalteromonas carrageenovora.</title>
        <authorList>
            <person name="Xie B.-B."/>
            <person name="Rong J.-C."/>
            <person name="Qin Q.-L."/>
            <person name="Zhang Y.-Z."/>
        </authorList>
    </citation>
    <scope>NUCLEOTIDE SEQUENCE [LARGE SCALE GENOMIC DNA]</scope>
    <source>
        <strain evidence="1 2">IAM 12662</strain>
    </source>
</reference>